<dbReference type="Gene3D" id="1.20.1170.10">
    <property type="match status" value="1"/>
</dbReference>
<feature type="region of interest" description="Disordered" evidence="2">
    <location>
        <begin position="58"/>
        <end position="123"/>
    </location>
</feature>
<organism evidence="3">
    <name type="scientific">Fagus sylvatica</name>
    <name type="common">Beechnut</name>
    <dbReference type="NCBI Taxonomy" id="28930"/>
    <lineage>
        <taxon>Eukaryota</taxon>
        <taxon>Viridiplantae</taxon>
        <taxon>Streptophyta</taxon>
        <taxon>Embryophyta</taxon>
        <taxon>Tracheophyta</taxon>
        <taxon>Spermatophyta</taxon>
        <taxon>Magnoliopsida</taxon>
        <taxon>eudicotyledons</taxon>
        <taxon>Gunneridae</taxon>
        <taxon>Pentapetalae</taxon>
        <taxon>rosids</taxon>
        <taxon>fabids</taxon>
        <taxon>Fagales</taxon>
        <taxon>Fagaceae</taxon>
        <taxon>Fagus</taxon>
    </lineage>
</organism>
<reference evidence="3" key="1">
    <citation type="submission" date="2018-02" db="EMBL/GenBank/DDBJ databases">
        <authorList>
            <person name="Cohen D.B."/>
            <person name="Kent A.D."/>
        </authorList>
    </citation>
    <scope>NUCLEOTIDE SEQUENCE</scope>
</reference>
<feature type="region of interest" description="Disordered" evidence="2">
    <location>
        <begin position="442"/>
        <end position="535"/>
    </location>
</feature>
<feature type="region of interest" description="Disordered" evidence="2">
    <location>
        <begin position="551"/>
        <end position="581"/>
    </location>
</feature>
<feature type="compositionally biased region" description="Polar residues" evidence="2">
    <location>
        <begin position="92"/>
        <end position="103"/>
    </location>
</feature>
<feature type="region of interest" description="Disordered" evidence="2">
    <location>
        <begin position="783"/>
        <end position="802"/>
    </location>
</feature>
<gene>
    <name evidence="3" type="ORF">FSB_LOCUS44267</name>
</gene>
<dbReference type="AlphaFoldDB" id="A0A2N9HWC8"/>
<feature type="compositionally biased region" description="Basic and acidic residues" evidence="2">
    <location>
        <begin position="107"/>
        <end position="123"/>
    </location>
</feature>
<accession>A0A2N9HWC8</accession>
<feature type="compositionally biased region" description="Acidic residues" evidence="2">
    <location>
        <begin position="786"/>
        <end position="802"/>
    </location>
</feature>
<feature type="compositionally biased region" description="Basic and acidic residues" evidence="2">
    <location>
        <begin position="79"/>
        <end position="88"/>
    </location>
</feature>
<feature type="compositionally biased region" description="Basic residues" evidence="2">
    <location>
        <begin position="498"/>
        <end position="507"/>
    </location>
</feature>
<protein>
    <submittedName>
        <fullName evidence="3">Uncharacterized protein</fullName>
    </submittedName>
</protein>
<feature type="coiled-coil region" evidence="1">
    <location>
        <begin position="608"/>
        <end position="691"/>
    </location>
</feature>
<feature type="region of interest" description="Disordered" evidence="2">
    <location>
        <begin position="742"/>
        <end position="778"/>
    </location>
</feature>
<proteinExistence type="predicted"/>
<evidence type="ECO:0000313" key="3">
    <source>
        <dbReference type="EMBL" id="SPD16385.1"/>
    </source>
</evidence>
<evidence type="ECO:0000256" key="1">
    <source>
        <dbReference type="SAM" id="Coils"/>
    </source>
</evidence>
<sequence length="802" mass="88678">MGLGRALCFDLWYGLGPSFMSQLLFNLTPSISENMPIQRRTINIGSVLGTLAPEPSETSNVPLASGFSEGESVMKKRKKGEEEAEVIKEQQALIQTEPSVTKSSSKKGKDGRPVNEDDSVWKSKDVRGEQIADAVGSALLLPKDMKAWKGNNSTQMIENLKRDSVVDVQGIFEAGYRLVETERLLNESLVENDRLREVEKTVSARIRENESVNVPAGFQAEIDKLRAELAEARLVSSNAENAAQAFYDQGFEEAAGSLRLQLRRECNIYFLKGWASALEQATVDDNSELYVLGRDYRPFDSGTLENLEETNVEVLEDCEAVDDPTALETAEVLGHQERVQTEEVQDVEKGISDKEDNVRVFVAFLISYKKREIIQAVPVTARRGVQVPQLVPPLSNPEFIPSLESSEVGYPIIQFPSVFDPDPNPTEEMPIQKRSINISSVLGTSAPEPHGTSPLTSPLAPPLGFSQGEDIMRKKRKRGEEQSDDVGGQEGSSPPRLPKAKAPKKGKSKNDRALQKAAGQVSQRHRHQDDSKQPWSCSFLLENRAVDEGDSVLKSGKGVRGGEGGRSSWKGSSPSRRHEGLAGEEVQAYAGELEARFHFGIFEAGSRLLETERRLQQSQEEIKSLKEFEESASAKIRAAESAQKSAEAGLLNMENQVTELKKKLDWEYKSASQVRVENSQLKDALTEAEAKSQLKGECNKYFIQGWHKALDRAGVDDASELYDLAWRHQPFGGHVPEERNYEAVEDATEDPTVPGSHEALSEPVLADDPEVTKGLPDDQIQTAEFQEGEDDSDVEENIDVVD</sequence>
<dbReference type="EMBL" id="OIVN01004268">
    <property type="protein sequence ID" value="SPD16385.1"/>
    <property type="molecule type" value="Genomic_DNA"/>
</dbReference>
<keyword evidence="1" id="KW-0175">Coiled coil</keyword>
<evidence type="ECO:0000256" key="2">
    <source>
        <dbReference type="SAM" id="MobiDB-lite"/>
    </source>
</evidence>
<name>A0A2N9HWC8_FAGSY</name>